<dbReference type="Proteomes" id="UP000028713">
    <property type="component" value="Unassembled WGS sequence"/>
</dbReference>
<dbReference type="PROSITE" id="PS51257">
    <property type="entry name" value="PROKAR_LIPOPROTEIN"/>
    <property type="match status" value="1"/>
</dbReference>
<name>A0A085Z1K3_9FLAO</name>
<proteinExistence type="predicted"/>
<sequence length="146" mass="17305">MKVIKCILILLIFFSISCCVNQQKKDEEQIKETVVKYWKFVKEKDFESYLKLMGDFDNAGFDAVYSYDLAFLNRNYRKLETNQTLSKITVKDTVVMGSNQKYVKYIVYNHSSKPPLEITLFFYKQAGYDKIFNVQILGNMPEWEKE</sequence>
<evidence type="ECO:0000256" key="1">
    <source>
        <dbReference type="SAM" id="SignalP"/>
    </source>
</evidence>
<dbReference type="OrthoDB" id="1273178at2"/>
<accession>A0A085Z1K3</accession>
<evidence type="ECO:0000313" key="3">
    <source>
        <dbReference type="Proteomes" id="UP000028713"/>
    </source>
</evidence>
<feature type="signal peptide" evidence="1">
    <location>
        <begin position="1"/>
        <end position="20"/>
    </location>
</feature>
<protein>
    <recommendedName>
        <fullName evidence="4">DUF3828 domain-containing protein</fullName>
    </recommendedName>
</protein>
<evidence type="ECO:0000313" key="2">
    <source>
        <dbReference type="EMBL" id="KFE98316.1"/>
    </source>
</evidence>
<feature type="chain" id="PRO_5001800315" description="DUF3828 domain-containing protein" evidence="1">
    <location>
        <begin position="21"/>
        <end position="146"/>
    </location>
</feature>
<dbReference type="eggNOG" id="ENOG502ZZSQ">
    <property type="taxonomic scope" value="Bacteria"/>
</dbReference>
<dbReference type="RefSeq" id="WP_034677508.1">
    <property type="nucleotide sequence ID" value="NZ_FPAP01000006.1"/>
</dbReference>
<reference evidence="2 3" key="1">
    <citation type="submission" date="2014-07" db="EMBL/GenBank/DDBJ databases">
        <title>Genome of Chryseobacterium formosense LMG 24722.</title>
        <authorList>
            <person name="Pipes S.E."/>
            <person name="Stropko S.J."/>
            <person name="Newman J.D."/>
        </authorList>
    </citation>
    <scope>NUCLEOTIDE SEQUENCE [LARGE SCALE GENOMIC DNA]</scope>
    <source>
        <strain evidence="2 3">LMG 24722</strain>
    </source>
</reference>
<organism evidence="2 3">
    <name type="scientific">Chryseobacterium formosense</name>
    <dbReference type="NCBI Taxonomy" id="236814"/>
    <lineage>
        <taxon>Bacteria</taxon>
        <taxon>Pseudomonadati</taxon>
        <taxon>Bacteroidota</taxon>
        <taxon>Flavobacteriia</taxon>
        <taxon>Flavobacteriales</taxon>
        <taxon>Weeksellaceae</taxon>
        <taxon>Chryseobacterium group</taxon>
        <taxon>Chryseobacterium</taxon>
    </lineage>
</organism>
<keyword evidence="3" id="KW-1185">Reference proteome</keyword>
<dbReference type="AlphaFoldDB" id="A0A085Z1K3"/>
<keyword evidence="1" id="KW-0732">Signal</keyword>
<comment type="caution">
    <text evidence="2">The sequence shown here is derived from an EMBL/GenBank/DDBJ whole genome shotgun (WGS) entry which is preliminary data.</text>
</comment>
<dbReference type="EMBL" id="JPRP01000002">
    <property type="protein sequence ID" value="KFE98316.1"/>
    <property type="molecule type" value="Genomic_DNA"/>
</dbReference>
<evidence type="ECO:0008006" key="4">
    <source>
        <dbReference type="Google" id="ProtNLM"/>
    </source>
</evidence>
<gene>
    <name evidence="2" type="ORF">IX39_12780</name>
</gene>